<evidence type="ECO:0000313" key="7">
    <source>
        <dbReference type="EMBL" id="CAE7235883.1"/>
    </source>
</evidence>
<evidence type="ECO:0000313" key="8">
    <source>
        <dbReference type="Proteomes" id="UP000601435"/>
    </source>
</evidence>
<dbReference type="AlphaFoldDB" id="A0A812L5U4"/>
<comment type="similarity">
    <text evidence="2">Belongs to the DMRL synthase family.</text>
</comment>
<evidence type="ECO:0000256" key="5">
    <source>
        <dbReference type="ARBA" id="ARBA00022679"/>
    </source>
</evidence>
<protein>
    <recommendedName>
        <fullName evidence="3">6,7-dimethyl-8-ribityllumazine synthase</fullName>
        <ecNumber evidence="3">2.5.1.78</ecNumber>
    </recommendedName>
</protein>
<evidence type="ECO:0000256" key="6">
    <source>
        <dbReference type="ARBA" id="ARBA00048785"/>
    </source>
</evidence>
<comment type="caution">
    <text evidence="7">The sequence shown here is derived from an EMBL/GenBank/DDBJ whole genome shotgun (WGS) entry which is preliminary data.</text>
</comment>
<dbReference type="PANTHER" id="PTHR21058:SF0">
    <property type="entry name" value="6,7-DIMETHYL-8-RIBITYLLUMAZINE SYNTHASE"/>
    <property type="match status" value="1"/>
</dbReference>
<dbReference type="GO" id="GO:0009349">
    <property type="term" value="C:riboflavin synthase complex"/>
    <property type="evidence" value="ECO:0007669"/>
    <property type="project" value="InterPro"/>
</dbReference>
<dbReference type="UniPathway" id="UPA00275">
    <property type="reaction ID" value="UER00404"/>
</dbReference>
<comment type="catalytic activity">
    <reaction evidence="6">
        <text>(2S)-2-hydroxy-3-oxobutyl phosphate + 5-amino-6-(D-ribitylamino)uracil = 6,7-dimethyl-8-(1-D-ribityl)lumazine + phosphate + 2 H2O + H(+)</text>
        <dbReference type="Rhea" id="RHEA:26152"/>
        <dbReference type="ChEBI" id="CHEBI:15377"/>
        <dbReference type="ChEBI" id="CHEBI:15378"/>
        <dbReference type="ChEBI" id="CHEBI:15934"/>
        <dbReference type="ChEBI" id="CHEBI:43474"/>
        <dbReference type="ChEBI" id="CHEBI:58201"/>
        <dbReference type="ChEBI" id="CHEBI:58830"/>
        <dbReference type="EC" id="2.5.1.78"/>
    </reaction>
</comment>
<dbReference type="HAMAP" id="MF_00178">
    <property type="entry name" value="Lumazine_synth"/>
    <property type="match status" value="1"/>
</dbReference>
<dbReference type="Pfam" id="PF00926">
    <property type="entry name" value="DHBP_synthase"/>
    <property type="match status" value="1"/>
</dbReference>
<dbReference type="InterPro" id="IPR000422">
    <property type="entry name" value="DHBP_synthase_RibB"/>
</dbReference>
<dbReference type="InterPro" id="IPR034964">
    <property type="entry name" value="LS"/>
</dbReference>
<dbReference type="CDD" id="cd09209">
    <property type="entry name" value="Lumazine_synthase-I"/>
    <property type="match status" value="1"/>
</dbReference>
<dbReference type="SUPFAM" id="SSF55821">
    <property type="entry name" value="YrdC/RibB"/>
    <property type="match status" value="1"/>
</dbReference>
<dbReference type="Gene3D" id="3.90.870.10">
    <property type="entry name" value="DHBP synthase"/>
    <property type="match status" value="1"/>
</dbReference>
<dbReference type="Proteomes" id="UP000601435">
    <property type="component" value="Unassembled WGS sequence"/>
</dbReference>
<evidence type="ECO:0000256" key="1">
    <source>
        <dbReference type="ARBA" id="ARBA00004917"/>
    </source>
</evidence>
<dbReference type="GO" id="GO:0008686">
    <property type="term" value="F:3,4-dihydroxy-2-butanone-4-phosphate synthase activity"/>
    <property type="evidence" value="ECO:0007669"/>
    <property type="project" value="InterPro"/>
</dbReference>
<dbReference type="PANTHER" id="PTHR21058">
    <property type="entry name" value="6,7-DIMETHYL-8-RIBITYLLUMAZINE SYNTHASE DMRL SYNTHASE LUMAZINE SYNTHASE"/>
    <property type="match status" value="1"/>
</dbReference>
<keyword evidence="8" id="KW-1185">Reference proteome</keyword>
<gene>
    <name evidence="7" type="primary">ribB</name>
    <name evidence="7" type="ORF">SNEC2469_LOCUS3937</name>
</gene>
<keyword evidence="4" id="KW-0686">Riboflavin biosynthesis</keyword>
<dbReference type="EMBL" id="CAJNJA010008377">
    <property type="protein sequence ID" value="CAE7235883.1"/>
    <property type="molecule type" value="Genomic_DNA"/>
</dbReference>
<name>A0A812L5U4_9DINO</name>
<dbReference type="Pfam" id="PF00885">
    <property type="entry name" value="DMRL_synthase"/>
    <property type="match status" value="1"/>
</dbReference>
<dbReference type="InterPro" id="IPR017945">
    <property type="entry name" value="DHBP_synth_RibB-like_a/b_dom"/>
</dbReference>
<organism evidence="7 8">
    <name type="scientific">Symbiodinium necroappetens</name>
    <dbReference type="NCBI Taxonomy" id="1628268"/>
    <lineage>
        <taxon>Eukaryota</taxon>
        <taxon>Sar</taxon>
        <taxon>Alveolata</taxon>
        <taxon>Dinophyceae</taxon>
        <taxon>Suessiales</taxon>
        <taxon>Symbiodiniaceae</taxon>
        <taxon>Symbiodinium</taxon>
    </lineage>
</organism>
<dbReference type="InterPro" id="IPR002180">
    <property type="entry name" value="LS/RS"/>
</dbReference>
<reference evidence="7" key="1">
    <citation type="submission" date="2021-02" db="EMBL/GenBank/DDBJ databases">
        <authorList>
            <person name="Dougan E. K."/>
            <person name="Rhodes N."/>
            <person name="Thang M."/>
            <person name="Chan C."/>
        </authorList>
    </citation>
    <scope>NUCLEOTIDE SEQUENCE</scope>
</reference>
<dbReference type="OrthoDB" id="2965at2759"/>
<dbReference type="GO" id="GO:0000906">
    <property type="term" value="F:6,7-dimethyl-8-ribityllumazine synthase activity"/>
    <property type="evidence" value="ECO:0007669"/>
    <property type="project" value="UniProtKB-EC"/>
</dbReference>
<dbReference type="SUPFAM" id="SSF52121">
    <property type="entry name" value="Lumazine synthase"/>
    <property type="match status" value="1"/>
</dbReference>
<evidence type="ECO:0000256" key="3">
    <source>
        <dbReference type="ARBA" id="ARBA00012664"/>
    </source>
</evidence>
<sequence length="389" mass="42185">KLDCKAKRRVNMSSKAEESIDESINAFQAGHFVIVADGADRKNECDLVFSADQATTQAMAFAIRKGSGIVYVVSNKDALQHFGLYPATTVNSDRFSIGAYVSTTFVPGSSNGLSAADRAATARALCNRSNTPDAFSKPGHMFPVASHADGVLGRPGHTEAAYDLCRLAGRMPVACLTELTNEDGTMLRWQGAVEFGQKHGIPVITVDQIMRRRQMSPEFPNAPNPDSIPSIRGLDLPAFDGSGLRIAIVAARWNSVVTRSLVMGARDALESCNVRDITIEYVAGSYEIPAAAQVLLESRKFDGIICVGCLTKGQSMHFEYVSEAVTQGIMRLNLDYKVPVVYGILSVLSEEQARQRSGISGAHNSGREWGVTCVESCLLRKRYLKVSRL</sequence>
<proteinExistence type="inferred from homology"/>
<evidence type="ECO:0000256" key="4">
    <source>
        <dbReference type="ARBA" id="ARBA00022619"/>
    </source>
</evidence>
<dbReference type="GO" id="GO:0009231">
    <property type="term" value="P:riboflavin biosynthetic process"/>
    <property type="evidence" value="ECO:0007669"/>
    <property type="project" value="UniProtKB-UniPathway"/>
</dbReference>
<evidence type="ECO:0000256" key="2">
    <source>
        <dbReference type="ARBA" id="ARBA00007424"/>
    </source>
</evidence>
<dbReference type="NCBIfam" id="TIGR00114">
    <property type="entry name" value="lumazine-synth"/>
    <property type="match status" value="1"/>
</dbReference>
<dbReference type="InterPro" id="IPR036467">
    <property type="entry name" value="LS/RS_sf"/>
</dbReference>
<feature type="non-terminal residue" evidence="7">
    <location>
        <position position="389"/>
    </location>
</feature>
<keyword evidence="5" id="KW-0808">Transferase</keyword>
<dbReference type="EC" id="2.5.1.78" evidence="3"/>
<dbReference type="Gene3D" id="3.40.50.960">
    <property type="entry name" value="Lumazine/riboflavin synthase"/>
    <property type="match status" value="1"/>
</dbReference>
<comment type="pathway">
    <text evidence="1">Cofactor biosynthesis; riboflavin biosynthesis; riboflavin from 2-hydroxy-3-oxobutyl phosphate and 5-amino-6-(D-ribitylamino)uracil: step 1/2.</text>
</comment>
<accession>A0A812L5U4</accession>